<reference evidence="1" key="1">
    <citation type="journal article" date="2021" name="IMA Fungus">
        <title>Genomic characterization of three marine fungi, including Emericellopsis atlantica sp. nov. with signatures of a generalist lifestyle and marine biomass degradation.</title>
        <authorList>
            <person name="Hagestad O.C."/>
            <person name="Hou L."/>
            <person name="Andersen J.H."/>
            <person name="Hansen E.H."/>
            <person name="Altermark B."/>
            <person name="Li C."/>
            <person name="Kuhnert E."/>
            <person name="Cox R.J."/>
            <person name="Crous P.W."/>
            <person name="Spatafora J.W."/>
            <person name="Lail K."/>
            <person name="Amirebrahimi M."/>
            <person name="Lipzen A."/>
            <person name="Pangilinan J."/>
            <person name="Andreopoulos W."/>
            <person name="Hayes R.D."/>
            <person name="Ng V."/>
            <person name="Grigoriev I.V."/>
            <person name="Jackson S.A."/>
            <person name="Sutton T.D.S."/>
            <person name="Dobson A.D.W."/>
            <person name="Rama T."/>
        </authorList>
    </citation>
    <scope>NUCLEOTIDE SEQUENCE</scope>
    <source>
        <strain evidence="1">TRa018bII</strain>
    </source>
</reference>
<evidence type="ECO:0000313" key="1">
    <source>
        <dbReference type="EMBL" id="KAG9228670.1"/>
    </source>
</evidence>
<sequence>MGSGTSRESGIDLKWETKAQQMLRTTTNTRKVKVICSFILFKEESDLRELIQARSDLETLLALCCEFQKHSDEQSVDLSLTDEVKANAVWRVLRFPPGYYVPWDWSWHPPLSGDPTEIANQFHATVCRAVFRIILLDFVRCALGHNNQAISMESLLYAVYEVRDSLRLAFENRPETKDLLNFRNVLVRHCGREP</sequence>
<organism evidence="1 2">
    <name type="scientific">Amylocarpus encephaloides</name>
    <dbReference type="NCBI Taxonomy" id="45428"/>
    <lineage>
        <taxon>Eukaryota</taxon>
        <taxon>Fungi</taxon>
        <taxon>Dikarya</taxon>
        <taxon>Ascomycota</taxon>
        <taxon>Pezizomycotina</taxon>
        <taxon>Leotiomycetes</taxon>
        <taxon>Helotiales</taxon>
        <taxon>Helotiales incertae sedis</taxon>
        <taxon>Amylocarpus</taxon>
    </lineage>
</organism>
<accession>A0A9P7Y7S9</accession>
<protein>
    <submittedName>
        <fullName evidence="1">Uncharacterized protein</fullName>
    </submittedName>
</protein>
<name>A0A9P7Y7S9_9HELO</name>
<dbReference type="EMBL" id="MU251881">
    <property type="protein sequence ID" value="KAG9228670.1"/>
    <property type="molecule type" value="Genomic_DNA"/>
</dbReference>
<keyword evidence="2" id="KW-1185">Reference proteome</keyword>
<gene>
    <name evidence="1" type="ORF">BJ875DRAFT_476907</name>
</gene>
<comment type="caution">
    <text evidence="1">The sequence shown here is derived from an EMBL/GenBank/DDBJ whole genome shotgun (WGS) entry which is preliminary data.</text>
</comment>
<dbReference type="Proteomes" id="UP000824998">
    <property type="component" value="Unassembled WGS sequence"/>
</dbReference>
<dbReference type="OrthoDB" id="3538900at2759"/>
<evidence type="ECO:0000313" key="2">
    <source>
        <dbReference type="Proteomes" id="UP000824998"/>
    </source>
</evidence>
<dbReference type="AlphaFoldDB" id="A0A9P7Y7S9"/>
<proteinExistence type="predicted"/>